<evidence type="ECO:0000313" key="1">
    <source>
        <dbReference type="EMBL" id="KAJ1100185.1"/>
    </source>
</evidence>
<keyword evidence="2" id="KW-1185">Reference proteome</keyword>
<accession>A0AAV7M8U6</accession>
<sequence length="73" mass="7668">MPKWMLAGAPGVLLAVRFTTGATLGIRSLRPSPFRAPGTSREARYNALDDAACLGCGCGFSLPETEESVLQAL</sequence>
<protein>
    <submittedName>
        <fullName evidence="1">Uncharacterized protein</fullName>
    </submittedName>
</protein>
<name>A0AAV7M8U6_PLEWA</name>
<evidence type="ECO:0000313" key="2">
    <source>
        <dbReference type="Proteomes" id="UP001066276"/>
    </source>
</evidence>
<dbReference type="Proteomes" id="UP001066276">
    <property type="component" value="Chromosome 10"/>
</dbReference>
<proteinExistence type="predicted"/>
<reference evidence="1" key="1">
    <citation type="journal article" date="2022" name="bioRxiv">
        <title>Sequencing and chromosome-scale assembly of the giantPleurodeles waltlgenome.</title>
        <authorList>
            <person name="Brown T."/>
            <person name="Elewa A."/>
            <person name="Iarovenko S."/>
            <person name="Subramanian E."/>
            <person name="Araus A.J."/>
            <person name="Petzold A."/>
            <person name="Susuki M."/>
            <person name="Suzuki K.-i.T."/>
            <person name="Hayashi T."/>
            <person name="Toyoda A."/>
            <person name="Oliveira C."/>
            <person name="Osipova E."/>
            <person name="Leigh N.D."/>
            <person name="Simon A."/>
            <person name="Yun M.H."/>
        </authorList>
    </citation>
    <scope>NUCLEOTIDE SEQUENCE</scope>
    <source>
        <strain evidence="1">20211129_DDA</strain>
        <tissue evidence="1">Liver</tissue>
    </source>
</reference>
<gene>
    <name evidence="1" type="ORF">NDU88_005272</name>
</gene>
<comment type="caution">
    <text evidence="1">The sequence shown here is derived from an EMBL/GenBank/DDBJ whole genome shotgun (WGS) entry which is preliminary data.</text>
</comment>
<dbReference type="EMBL" id="JANPWB010000014">
    <property type="protein sequence ID" value="KAJ1100185.1"/>
    <property type="molecule type" value="Genomic_DNA"/>
</dbReference>
<dbReference type="AlphaFoldDB" id="A0AAV7M8U6"/>
<organism evidence="1 2">
    <name type="scientific">Pleurodeles waltl</name>
    <name type="common">Iberian ribbed newt</name>
    <dbReference type="NCBI Taxonomy" id="8319"/>
    <lineage>
        <taxon>Eukaryota</taxon>
        <taxon>Metazoa</taxon>
        <taxon>Chordata</taxon>
        <taxon>Craniata</taxon>
        <taxon>Vertebrata</taxon>
        <taxon>Euteleostomi</taxon>
        <taxon>Amphibia</taxon>
        <taxon>Batrachia</taxon>
        <taxon>Caudata</taxon>
        <taxon>Salamandroidea</taxon>
        <taxon>Salamandridae</taxon>
        <taxon>Pleurodelinae</taxon>
        <taxon>Pleurodeles</taxon>
    </lineage>
</organism>